<comment type="caution">
    <text evidence="1">The sequence shown here is derived from an EMBL/GenBank/DDBJ whole genome shotgun (WGS) entry which is preliminary data.</text>
</comment>
<gene>
    <name evidence="1" type="ORF">E5329_07895</name>
</gene>
<accession>A0AC61RYI8</accession>
<organism evidence="1 2">
    <name type="scientific">Petralouisia muris</name>
    <dbReference type="NCBI Taxonomy" id="3032872"/>
    <lineage>
        <taxon>Bacteria</taxon>
        <taxon>Bacillati</taxon>
        <taxon>Bacillota</taxon>
        <taxon>Clostridia</taxon>
        <taxon>Lachnospirales</taxon>
        <taxon>Lachnospiraceae</taxon>
        <taxon>Petralouisia</taxon>
    </lineage>
</organism>
<dbReference type="Proteomes" id="UP000304953">
    <property type="component" value="Unassembled WGS sequence"/>
</dbReference>
<protein>
    <submittedName>
        <fullName evidence="1">U32 family peptidase</fullName>
    </submittedName>
</protein>
<evidence type="ECO:0000313" key="2">
    <source>
        <dbReference type="Proteomes" id="UP000304953"/>
    </source>
</evidence>
<proteinExistence type="predicted"/>
<sequence>MDRNFRKNTELLAPAGSFDILKAVANAGADAVYGAGSKFGARAYADNFTEKELLEALDYLHLRGKRFYLTVNTLLKEYEVQELYEYLKPLYEAGLDGVIVQDLGAFRYIRNHFPHLPIHASTQMTITGAYGAKLMLEAGCSRIVLARELSLEEISHIYQETGAEIECFVHGALCYGYSGQCLLSSMIGGRSGNRGRCAQPCRLPYELQSEAKEPSGKVSGNYLLSMKDLCAVDLIPQMIQSGVYSFKIEGRMKQAEYAAGVTGIYRKYLDRYEENNGQGYQAEEEDRKRLKDLGNRCGFTDGYYTRQNGKNMITFRKPSHEKGKEILKNPKETLPEQKEKIKGTLRLFQETPAYLMLNYKDIQVEVTGKPVQPAVKQPLTEEGVLERIQKTGNTPFIFEEMKVELGESVFLPVGELNQLRRDGLERLQEEILKKYRRKEEALAAECLPKDIVNPVREKEIKLHVLAETSEQLKVALSQPETDRIYLESFLCSREILTEQLRSLSARIREAGKECYLALPHMFRMKAARWFYSRWQEIAPFADGYLVRNLEEIQFLKEMGVNSQQVQGDYQLYGYSKEAVLAWEELSLVHLTLPVELNLKELKKLDWQKGEMILYGRQPLMISSQCLHKNTSECDRKPGILQLKDRYGKLFPVRNQCSDCYNIIYNVSPLSLLHHMKEIRLLKPESVRLSFTTEKRGEAEQIFACYRQAVSSQGDSREKYLQDYTNGHWKRGVE</sequence>
<keyword evidence="2" id="KW-1185">Reference proteome</keyword>
<reference evidence="1" key="1">
    <citation type="submission" date="2019-04" db="EMBL/GenBank/DDBJ databases">
        <title>Microbes associate with the intestines of laboratory mice.</title>
        <authorList>
            <person name="Navarre W."/>
            <person name="Wong E."/>
            <person name="Huang K."/>
            <person name="Tropini C."/>
            <person name="Ng K."/>
            <person name="Yu B."/>
        </authorList>
    </citation>
    <scope>NUCLEOTIDE SEQUENCE</scope>
    <source>
        <strain evidence="1">NM01_1-7b</strain>
    </source>
</reference>
<name>A0AC61RYI8_9FIRM</name>
<dbReference type="EMBL" id="SRYA01000012">
    <property type="protein sequence ID" value="TGY96908.1"/>
    <property type="molecule type" value="Genomic_DNA"/>
</dbReference>
<evidence type="ECO:0000313" key="1">
    <source>
        <dbReference type="EMBL" id="TGY96908.1"/>
    </source>
</evidence>